<sequence length="135" mass="15405">MVLSQGRPFLCPPTPQSPHQSCRRWSRSSKNLPSWPYLPRHHTAVPIIDEMPIDGDCVELRIDPFARFWEPHDHEPVHDGHPGPLPPRITPHARLPRAINTVIPMWGGVLMAENSARVVHNSDMHCTLPHTRLHL</sequence>
<name>A0A9P6DH22_9AGAM</name>
<accession>A0A9P6DH22</accession>
<comment type="caution">
    <text evidence="2">The sequence shown here is derived from an EMBL/GenBank/DDBJ whole genome shotgun (WGS) entry which is preliminary data.</text>
</comment>
<gene>
    <name evidence="2" type="ORF">BS47DRAFT_778170</name>
</gene>
<evidence type="ECO:0000313" key="3">
    <source>
        <dbReference type="Proteomes" id="UP000886523"/>
    </source>
</evidence>
<protein>
    <submittedName>
        <fullName evidence="2">Uncharacterized protein</fullName>
    </submittedName>
</protein>
<organism evidence="2 3">
    <name type="scientific">Hydnum rufescens UP504</name>
    <dbReference type="NCBI Taxonomy" id="1448309"/>
    <lineage>
        <taxon>Eukaryota</taxon>
        <taxon>Fungi</taxon>
        <taxon>Dikarya</taxon>
        <taxon>Basidiomycota</taxon>
        <taxon>Agaricomycotina</taxon>
        <taxon>Agaricomycetes</taxon>
        <taxon>Cantharellales</taxon>
        <taxon>Hydnaceae</taxon>
        <taxon>Hydnum</taxon>
    </lineage>
</organism>
<feature type="region of interest" description="Disordered" evidence="1">
    <location>
        <begin position="1"/>
        <end position="25"/>
    </location>
</feature>
<dbReference type="Proteomes" id="UP000886523">
    <property type="component" value="Unassembled WGS sequence"/>
</dbReference>
<dbReference type="AlphaFoldDB" id="A0A9P6DH22"/>
<dbReference type="EMBL" id="MU129316">
    <property type="protein sequence ID" value="KAF9503677.1"/>
    <property type="molecule type" value="Genomic_DNA"/>
</dbReference>
<keyword evidence="3" id="KW-1185">Reference proteome</keyword>
<reference evidence="2" key="1">
    <citation type="journal article" date="2020" name="Nat. Commun.">
        <title>Large-scale genome sequencing of mycorrhizal fungi provides insights into the early evolution of symbiotic traits.</title>
        <authorList>
            <person name="Miyauchi S."/>
            <person name="Kiss E."/>
            <person name="Kuo A."/>
            <person name="Drula E."/>
            <person name="Kohler A."/>
            <person name="Sanchez-Garcia M."/>
            <person name="Morin E."/>
            <person name="Andreopoulos B."/>
            <person name="Barry K.W."/>
            <person name="Bonito G."/>
            <person name="Buee M."/>
            <person name="Carver A."/>
            <person name="Chen C."/>
            <person name="Cichocki N."/>
            <person name="Clum A."/>
            <person name="Culley D."/>
            <person name="Crous P.W."/>
            <person name="Fauchery L."/>
            <person name="Girlanda M."/>
            <person name="Hayes R.D."/>
            <person name="Keri Z."/>
            <person name="LaButti K."/>
            <person name="Lipzen A."/>
            <person name="Lombard V."/>
            <person name="Magnuson J."/>
            <person name="Maillard F."/>
            <person name="Murat C."/>
            <person name="Nolan M."/>
            <person name="Ohm R.A."/>
            <person name="Pangilinan J."/>
            <person name="Pereira M.F."/>
            <person name="Perotto S."/>
            <person name="Peter M."/>
            <person name="Pfister S."/>
            <person name="Riley R."/>
            <person name="Sitrit Y."/>
            <person name="Stielow J.B."/>
            <person name="Szollosi G."/>
            <person name="Zifcakova L."/>
            <person name="Stursova M."/>
            <person name="Spatafora J.W."/>
            <person name="Tedersoo L."/>
            <person name="Vaario L.M."/>
            <person name="Yamada A."/>
            <person name="Yan M."/>
            <person name="Wang P."/>
            <person name="Xu J."/>
            <person name="Bruns T."/>
            <person name="Baldrian P."/>
            <person name="Vilgalys R."/>
            <person name="Dunand C."/>
            <person name="Henrissat B."/>
            <person name="Grigoriev I.V."/>
            <person name="Hibbett D."/>
            <person name="Nagy L.G."/>
            <person name="Martin F.M."/>
        </authorList>
    </citation>
    <scope>NUCLEOTIDE SEQUENCE</scope>
    <source>
        <strain evidence="2">UP504</strain>
    </source>
</reference>
<evidence type="ECO:0000256" key="1">
    <source>
        <dbReference type="SAM" id="MobiDB-lite"/>
    </source>
</evidence>
<evidence type="ECO:0000313" key="2">
    <source>
        <dbReference type="EMBL" id="KAF9503677.1"/>
    </source>
</evidence>
<proteinExistence type="predicted"/>